<dbReference type="SMART" id="SM00501">
    <property type="entry name" value="BRIGHT"/>
    <property type="match status" value="1"/>
</dbReference>
<sequence>MLGLRRCGSCQDDLKVYPADDIDTKVLRSGKKIDSAPSSQEDPEVKDESHLQDLGCGSRQDDIKVHPADDIDTKVLRSGKKIDSAPSSQEDPEVKDESHLQDMLQSLTFIQCENESCLKWRKIAQEEVELYNDKKWFCRMNKNDPEHCRCDQPEEDQFVQLAESSGFRYTFSTFQCGALVWARMPGHVQWPAIISLDPDSKDFFWKEGITEFYHVEFLGKRRTHQWVSPLYVDPYGNGRMPEFPQDTKMKNKKGKKKVHTRAGSLLRSKSYQKSFDFAVTEAESFRKLTNEMRLEKCVYIPKTMSLEAKKKEAKPLQKDEFNQTKLDTGQKQARRNRKCNELTLKRLENGHEVESKLTSMRHRKHAAKQKSAPKQTKEPKCRKKLFKSKKDHCNLSQVLLQEERLFNGAWAHFMKSRELVFDRKLSFNGSSLSAFRLFMSVQERGGYKEMTSPDWEAITSELSKKSSADKCQASLLKKLYKRNLLPYEKHLLPGKQDDVKNVNEIPPAQGEAMTNVTQSETIPPSTVECRYPLPGMNMQQMVAPFMKGNPGCVTSAYTVPYSINNTSVPQVNRAFKQVSAPPASCSSGSSSLSYYGGGSGTNCGPYLANWRTAVPMNDASKTLVVKEAERKVEDLRNNNLNYRQDTFKVPHPQQTVINSGYSPRTCTSFSNYGGSSGMISSVTHTDQWRAPSAPSNGRDVLRRPQFNEPRSQTGYSVGRQANADLKRDKRLTLLVENTIWLDSTTSSEFDKDMLEIDNIIQALDKPQQFDTSIQCQPFKPAEVKHPTLDFFSMRYDAHDPMKRGQHKKVR</sequence>
<keyword evidence="1" id="KW-0479">Metal-binding</keyword>
<dbReference type="GO" id="GO:0005634">
    <property type="term" value="C:nucleus"/>
    <property type="evidence" value="ECO:0007669"/>
    <property type="project" value="TreeGrafter"/>
</dbReference>
<dbReference type="SUPFAM" id="SSF63748">
    <property type="entry name" value="Tudor/PWWP/MBT"/>
    <property type="match status" value="1"/>
</dbReference>
<evidence type="ECO:0000313" key="8">
    <source>
        <dbReference type="EMBL" id="PIK54090.1"/>
    </source>
</evidence>
<dbReference type="GO" id="GO:0003677">
    <property type="term" value="F:DNA binding"/>
    <property type="evidence" value="ECO:0007669"/>
    <property type="project" value="InterPro"/>
</dbReference>
<evidence type="ECO:0000256" key="2">
    <source>
        <dbReference type="ARBA" id="ARBA00022771"/>
    </source>
</evidence>
<dbReference type="AlphaFoldDB" id="A0A2G8L1R5"/>
<dbReference type="SMART" id="SM01014">
    <property type="entry name" value="ARID"/>
    <property type="match status" value="1"/>
</dbReference>
<dbReference type="InterPro" id="IPR000313">
    <property type="entry name" value="PWWP_dom"/>
</dbReference>
<evidence type="ECO:0000259" key="7">
    <source>
        <dbReference type="PROSITE" id="PS51050"/>
    </source>
</evidence>
<feature type="domain" description="ARID" evidence="6">
    <location>
        <begin position="400"/>
        <end position="492"/>
    </location>
</feature>
<dbReference type="SMART" id="SM00293">
    <property type="entry name" value="PWWP"/>
    <property type="match status" value="1"/>
</dbReference>
<feature type="region of interest" description="Disordered" evidence="4">
    <location>
        <begin position="691"/>
        <end position="715"/>
    </location>
</feature>
<dbReference type="PANTHER" id="PTHR15999:SF6">
    <property type="entry name" value="ZINC FINGER CW-TYPE PWWP DOMAIN PROTEIN 2"/>
    <property type="match status" value="1"/>
</dbReference>
<dbReference type="EMBL" id="MRZV01000264">
    <property type="protein sequence ID" value="PIK54090.1"/>
    <property type="molecule type" value="Genomic_DNA"/>
</dbReference>
<dbReference type="Pfam" id="PF01388">
    <property type="entry name" value="ARID"/>
    <property type="match status" value="1"/>
</dbReference>
<dbReference type="Proteomes" id="UP000230750">
    <property type="component" value="Unassembled WGS sequence"/>
</dbReference>
<dbReference type="InterPro" id="IPR042778">
    <property type="entry name" value="ZCWPW1/ZCWPW2"/>
</dbReference>
<evidence type="ECO:0000256" key="3">
    <source>
        <dbReference type="ARBA" id="ARBA00022833"/>
    </source>
</evidence>
<feature type="compositionally biased region" description="Basic residues" evidence="4">
    <location>
        <begin position="359"/>
        <end position="368"/>
    </location>
</feature>
<feature type="domain" description="CW-type" evidence="7">
    <location>
        <begin position="103"/>
        <end position="158"/>
    </location>
</feature>
<dbReference type="InterPro" id="IPR036431">
    <property type="entry name" value="ARID_dom_sf"/>
</dbReference>
<feature type="compositionally biased region" description="Basic and acidic residues" evidence="4">
    <location>
        <begin position="59"/>
        <end position="83"/>
    </location>
</feature>
<keyword evidence="9" id="KW-1185">Reference proteome</keyword>
<dbReference type="PANTHER" id="PTHR15999">
    <property type="entry name" value="ZINC FINGER CW-TYPE PWWP DOMAIN PROTEIN 1"/>
    <property type="match status" value="1"/>
</dbReference>
<keyword evidence="2" id="KW-0863">Zinc-finger</keyword>
<evidence type="ECO:0000313" key="9">
    <source>
        <dbReference type="Proteomes" id="UP000230750"/>
    </source>
</evidence>
<dbReference type="Gene3D" id="2.30.30.140">
    <property type="match status" value="1"/>
</dbReference>
<feature type="region of interest" description="Disordered" evidence="4">
    <location>
        <begin position="354"/>
        <end position="382"/>
    </location>
</feature>
<dbReference type="OrthoDB" id="757982at2759"/>
<dbReference type="CDD" id="cd16100">
    <property type="entry name" value="ARID"/>
    <property type="match status" value="1"/>
</dbReference>
<evidence type="ECO:0000256" key="4">
    <source>
        <dbReference type="SAM" id="MobiDB-lite"/>
    </source>
</evidence>
<dbReference type="InterPro" id="IPR001606">
    <property type="entry name" value="ARID_dom"/>
</dbReference>
<comment type="caution">
    <text evidence="8">The sequence shown here is derived from an EMBL/GenBank/DDBJ whole genome shotgun (WGS) entry which is preliminary data.</text>
</comment>
<feature type="region of interest" description="Disordered" evidence="4">
    <location>
        <begin position="28"/>
        <end position="98"/>
    </location>
</feature>
<dbReference type="Pfam" id="PF00855">
    <property type="entry name" value="PWWP"/>
    <property type="match status" value="1"/>
</dbReference>
<dbReference type="PROSITE" id="PS50812">
    <property type="entry name" value="PWWP"/>
    <property type="match status" value="1"/>
</dbReference>
<reference evidence="8 9" key="1">
    <citation type="journal article" date="2017" name="PLoS Biol.">
        <title>The sea cucumber genome provides insights into morphological evolution and visceral regeneration.</title>
        <authorList>
            <person name="Zhang X."/>
            <person name="Sun L."/>
            <person name="Yuan J."/>
            <person name="Sun Y."/>
            <person name="Gao Y."/>
            <person name="Zhang L."/>
            <person name="Li S."/>
            <person name="Dai H."/>
            <person name="Hamel J.F."/>
            <person name="Liu C."/>
            <person name="Yu Y."/>
            <person name="Liu S."/>
            <person name="Lin W."/>
            <person name="Guo K."/>
            <person name="Jin S."/>
            <person name="Xu P."/>
            <person name="Storey K.B."/>
            <person name="Huan P."/>
            <person name="Zhang T."/>
            <person name="Zhou Y."/>
            <person name="Zhang J."/>
            <person name="Lin C."/>
            <person name="Li X."/>
            <person name="Xing L."/>
            <person name="Huo D."/>
            <person name="Sun M."/>
            <person name="Wang L."/>
            <person name="Mercier A."/>
            <person name="Li F."/>
            <person name="Yang H."/>
            <person name="Xiang J."/>
        </authorList>
    </citation>
    <scope>NUCLEOTIDE SEQUENCE [LARGE SCALE GENOMIC DNA]</scope>
    <source>
        <strain evidence="8">Shaxun</strain>
        <tissue evidence="8">Muscle</tissue>
    </source>
</reference>
<feature type="domain" description="PWWP" evidence="5">
    <location>
        <begin position="176"/>
        <end position="238"/>
    </location>
</feature>
<dbReference type="Pfam" id="PF07496">
    <property type="entry name" value="zf-CW"/>
    <property type="match status" value="1"/>
</dbReference>
<evidence type="ECO:0000259" key="5">
    <source>
        <dbReference type="PROSITE" id="PS50812"/>
    </source>
</evidence>
<dbReference type="InterPro" id="IPR011124">
    <property type="entry name" value="Znf_CW"/>
</dbReference>
<dbReference type="CDD" id="cd20146">
    <property type="entry name" value="PWWP_ZCWPW2"/>
    <property type="match status" value="1"/>
</dbReference>
<protein>
    <submittedName>
        <fullName evidence="8">Uncharacterized protein</fullName>
    </submittedName>
</protein>
<organism evidence="8 9">
    <name type="scientific">Stichopus japonicus</name>
    <name type="common">Sea cucumber</name>
    <dbReference type="NCBI Taxonomy" id="307972"/>
    <lineage>
        <taxon>Eukaryota</taxon>
        <taxon>Metazoa</taxon>
        <taxon>Echinodermata</taxon>
        <taxon>Eleutherozoa</taxon>
        <taxon>Echinozoa</taxon>
        <taxon>Holothuroidea</taxon>
        <taxon>Aspidochirotacea</taxon>
        <taxon>Aspidochirotida</taxon>
        <taxon>Stichopodidae</taxon>
        <taxon>Apostichopus</taxon>
    </lineage>
</organism>
<dbReference type="PROSITE" id="PS51050">
    <property type="entry name" value="ZF_CW"/>
    <property type="match status" value="1"/>
</dbReference>
<dbReference type="STRING" id="307972.A0A2G8L1R5"/>
<evidence type="ECO:0000256" key="1">
    <source>
        <dbReference type="ARBA" id="ARBA00022723"/>
    </source>
</evidence>
<dbReference type="Gene3D" id="3.30.40.100">
    <property type="match status" value="1"/>
</dbReference>
<accession>A0A2G8L1R5</accession>
<evidence type="ECO:0000259" key="6">
    <source>
        <dbReference type="PROSITE" id="PS51011"/>
    </source>
</evidence>
<dbReference type="Gene3D" id="1.10.150.60">
    <property type="entry name" value="ARID DNA-binding domain"/>
    <property type="match status" value="1"/>
</dbReference>
<dbReference type="SUPFAM" id="SSF46774">
    <property type="entry name" value="ARID-like"/>
    <property type="match status" value="1"/>
</dbReference>
<proteinExistence type="predicted"/>
<dbReference type="PROSITE" id="PS51011">
    <property type="entry name" value="ARID"/>
    <property type="match status" value="1"/>
</dbReference>
<keyword evidence="3" id="KW-0862">Zinc</keyword>
<gene>
    <name evidence="8" type="ORF">BSL78_09018</name>
</gene>
<name>A0A2G8L1R5_STIJA</name>
<dbReference type="GO" id="GO:0008270">
    <property type="term" value="F:zinc ion binding"/>
    <property type="evidence" value="ECO:0007669"/>
    <property type="project" value="UniProtKB-KW"/>
</dbReference>